<name>A0ABQ7BX64_BRACR</name>
<feature type="compositionally biased region" description="Pro residues" evidence="1">
    <location>
        <begin position="473"/>
        <end position="483"/>
    </location>
</feature>
<proteinExistence type="predicted"/>
<feature type="compositionally biased region" description="Polar residues" evidence="1">
    <location>
        <begin position="448"/>
        <end position="463"/>
    </location>
</feature>
<keyword evidence="4" id="KW-1185">Reference proteome</keyword>
<dbReference type="EMBL" id="QGKV02000832">
    <property type="protein sequence ID" value="KAF3544446.1"/>
    <property type="molecule type" value="Genomic_DNA"/>
</dbReference>
<sequence>MLGGDFNQIIHPSEHSSTEVDHLTANMVELRDCFHQMSLYDLRYHGSHFTWSNKQPDSPITKKLDRLLINSQILSLFPNCTASFLPSLTSDHCPCLVDLAYKTPSHGTKPFKFYNYLAKHLSFTKCFNPQTAVPVTGTSLPNSSTVFSSPVKARSENTVHLDLEKLKTCDFVNPDIPPPVRSNLAEKLRKTQDKSLTRLAPVTISDTGRPRVLIPDSVFHKDFIICYFNGRPPPFNHVQNVLNHLWGKGIRVEIHTNPLSRSMLVRIPSDYLRQKILQKRVWYVGDSMFQAVQWTSSASSSSPPLESIQIWAHLQGVPLDLRHQQGLSLVAGLVGEPKETDDFTLNLVSLTMSHVKVSVDLTKPLPSVVEFTRQSGEVVEVLVTYPWIPPTCSHCKELGHVMRNCLKLPPPPKKQPPPPRSSNTPRKNPSEPAEVAPVKNKDDICKTPSVTITGATSSSSNATLKGKGVAESPNPPTLPPIPAPSSSSNSANTPSLPPPRPVSIVDPPDPSTTKKPDSQLVPYLSSPLSPPSPPEHPKKNPVQTLQYNNSQLSQIS</sequence>
<protein>
    <recommendedName>
        <fullName evidence="2">DUF4283 domain-containing protein</fullName>
    </recommendedName>
</protein>
<evidence type="ECO:0000259" key="2">
    <source>
        <dbReference type="Pfam" id="PF14111"/>
    </source>
</evidence>
<dbReference type="Pfam" id="PF14111">
    <property type="entry name" value="DUF4283"/>
    <property type="match status" value="1"/>
</dbReference>
<evidence type="ECO:0000313" key="3">
    <source>
        <dbReference type="EMBL" id="KAF3544446.1"/>
    </source>
</evidence>
<dbReference type="InterPro" id="IPR036691">
    <property type="entry name" value="Endo/exonu/phosph_ase_sf"/>
</dbReference>
<dbReference type="Gene3D" id="3.60.10.10">
    <property type="entry name" value="Endonuclease/exonuclease/phosphatase"/>
    <property type="match status" value="1"/>
</dbReference>
<dbReference type="PANTHER" id="PTHR31286">
    <property type="entry name" value="GLYCINE-RICH CELL WALL STRUCTURAL PROTEIN 1.8-LIKE"/>
    <property type="match status" value="1"/>
</dbReference>
<dbReference type="InterPro" id="IPR040256">
    <property type="entry name" value="At4g02000-like"/>
</dbReference>
<accession>A0ABQ7BX64</accession>
<evidence type="ECO:0000313" key="4">
    <source>
        <dbReference type="Proteomes" id="UP000266723"/>
    </source>
</evidence>
<gene>
    <name evidence="3" type="ORF">DY000_02009264</name>
</gene>
<feature type="compositionally biased region" description="Pro residues" evidence="1">
    <location>
        <begin position="408"/>
        <end position="420"/>
    </location>
</feature>
<evidence type="ECO:0000256" key="1">
    <source>
        <dbReference type="SAM" id="MobiDB-lite"/>
    </source>
</evidence>
<dbReference type="PRINTS" id="PR01217">
    <property type="entry name" value="PRICHEXTENSN"/>
</dbReference>
<organism evidence="3 4">
    <name type="scientific">Brassica cretica</name>
    <name type="common">Mustard</name>
    <dbReference type="NCBI Taxonomy" id="69181"/>
    <lineage>
        <taxon>Eukaryota</taxon>
        <taxon>Viridiplantae</taxon>
        <taxon>Streptophyta</taxon>
        <taxon>Embryophyta</taxon>
        <taxon>Tracheophyta</taxon>
        <taxon>Spermatophyta</taxon>
        <taxon>Magnoliopsida</taxon>
        <taxon>eudicotyledons</taxon>
        <taxon>Gunneridae</taxon>
        <taxon>Pentapetalae</taxon>
        <taxon>rosids</taxon>
        <taxon>malvids</taxon>
        <taxon>Brassicales</taxon>
        <taxon>Brassicaceae</taxon>
        <taxon>Brassiceae</taxon>
        <taxon>Brassica</taxon>
    </lineage>
</organism>
<dbReference type="InterPro" id="IPR025558">
    <property type="entry name" value="DUF4283"/>
</dbReference>
<dbReference type="SUPFAM" id="SSF56219">
    <property type="entry name" value="DNase I-like"/>
    <property type="match status" value="1"/>
</dbReference>
<dbReference type="PANTHER" id="PTHR31286:SF90">
    <property type="entry name" value="DUF4283 DOMAIN-CONTAINING PROTEIN"/>
    <property type="match status" value="1"/>
</dbReference>
<feature type="region of interest" description="Disordered" evidence="1">
    <location>
        <begin position="406"/>
        <end position="556"/>
    </location>
</feature>
<feature type="compositionally biased region" description="Polar residues" evidence="1">
    <location>
        <begin position="541"/>
        <end position="556"/>
    </location>
</feature>
<dbReference type="Proteomes" id="UP000266723">
    <property type="component" value="Unassembled WGS sequence"/>
</dbReference>
<reference evidence="3 4" key="1">
    <citation type="journal article" date="2020" name="BMC Genomics">
        <title>Intraspecific diversification of the crop wild relative Brassica cretica Lam. using demographic model selection.</title>
        <authorList>
            <person name="Kioukis A."/>
            <person name="Michalopoulou V.A."/>
            <person name="Briers L."/>
            <person name="Pirintsos S."/>
            <person name="Studholme D.J."/>
            <person name="Pavlidis P."/>
            <person name="Sarris P.F."/>
        </authorList>
    </citation>
    <scope>NUCLEOTIDE SEQUENCE [LARGE SCALE GENOMIC DNA]</scope>
    <source>
        <strain evidence="4">cv. PFS-1207/04</strain>
    </source>
</reference>
<feature type="compositionally biased region" description="Low complexity" evidence="1">
    <location>
        <begin position="484"/>
        <end position="494"/>
    </location>
</feature>
<comment type="caution">
    <text evidence="3">The sequence shown here is derived from an EMBL/GenBank/DDBJ whole genome shotgun (WGS) entry which is preliminary data.</text>
</comment>
<feature type="domain" description="DUF4283" evidence="2">
    <location>
        <begin position="220"/>
        <end position="297"/>
    </location>
</feature>